<keyword evidence="4" id="KW-1185">Reference proteome</keyword>
<dbReference type="InterPro" id="IPR004843">
    <property type="entry name" value="Calcineurin-like_PHP"/>
</dbReference>
<dbReference type="GO" id="GO:0016787">
    <property type="term" value="F:hydrolase activity"/>
    <property type="evidence" value="ECO:0007669"/>
    <property type="project" value="InterPro"/>
</dbReference>
<dbReference type="EMBL" id="JALJOR010000005">
    <property type="protein sequence ID" value="KAK9817102.1"/>
    <property type="molecule type" value="Genomic_DNA"/>
</dbReference>
<dbReference type="PANTHER" id="PTHR46546">
    <property type="entry name" value="SHEWANELLA-LIKE PROTEIN PHOSPHATASE 1"/>
    <property type="match status" value="1"/>
</dbReference>
<accession>A0AAW1Q816</accession>
<organism evidence="3 4">
    <name type="scientific">[Myrmecia] bisecta</name>
    <dbReference type="NCBI Taxonomy" id="41462"/>
    <lineage>
        <taxon>Eukaryota</taxon>
        <taxon>Viridiplantae</taxon>
        <taxon>Chlorophyta</taxon>
        <taxon>core chlorophytes</taxon>
        <taxon>Trebouxiophyceae</taxon>
        <taxon>Trebouxiales</taxon>
        <taxon>Trebouxiaceae</taxon>
        <taxon>Myrmecia</taxon>
    </lineage>
</organism>
<feature type="compositionally biased region" description="Polar residues" evidence="1">
    <location>
        <begin position="1"/>
        <end position="10"/>
    </location>
</feature>
<dbReference type="AlphaFoldDB" id="A0AAW1Q816"/>
<evidence type="ECO:0000256" key="1">
    <source>
        <dbReference type="SAM" id="MobiDB-lite"/>
    </source>
</evidence>
<evidence type="ECO:0000259" key="2">
    <source>
        <dbReference type="Pfam" id="PF00149"/>
    </source>
</evidence>
<protein>
    <recommendedName>
        <fullName evidence="2">Calcineurin-like phosphoesterase domain-containing protein</fullName>
    </recommendedName>
</protein>
<feature type="domain" description="Calcineurin-like phosphoesterase" evidence="2">
    <location>
        <begin position="13"/>
        <end position="151"/>
    </location>
</feature>
<sequence>MPNRDSSMKTAQDEARTPRQNVLVQTGDIVDRGPNSLELVRYFERLKEQAREAGGQVYTLLGNHEAMNLLGQYQYVNRAELTRLGLQPVKQPLLGAQQPKKLPLELGLQRWHELMQPGSETGDLLLSRPTAVVLGSGACRTLFVHGGLVPELLDLASQGEASASTPEALLAQLNVLMQGALRKCAGTAGCPRSAPEFDFLYGPYSPIWYRG</sequence>
<dbReference type="Proteomes" id="UP001489004">
    <property type="component" value="Unassembled WGS sequence"/>
</dbReference>
<gene>
    <name evidence="3" type="ORF">WJX72_009591</name>
</gene>
<reference evidence="3 4" key="1">
    <citation type="journal article" date="2024" name="Nat. Commun.">
        <title>Phylogenomics reveals the evolutionary origins of lichenization in chlorophyte algae.</title>
        <authorList>
            <person name="Puginier C."/>
            <person name="Libourel C."/>
            <person name="Otte J."/>
            <person name="Skaloud P."/>
            <person name="Haon M."/>
            <person name="Grisel S."/>
            <person name="Petersen M."/>
            <person name="Berrin J.G."/>
            <person name="Delaux P.M."/>
            <person name="Dal Grande F."/>
            <person name="Keller J."/>
        </authorList>
    </citation>
    <scope>NUCLEOTIDE SEQUENCE [LARGE SCALE GENOMIC DNA]</scope>
    <source>
        <strain evidence="3 4">SAG 2043</strain>
    </source>
</reference>
<dbReference type="PANTHER" id="PTHR46546:SF4">
    <property type="entry name" value="SHEWANELLA-LIKE PROTEIN PHOSPHATASE 1"/>
    <property type="match status" value="1"/>
</dbReference>
<comment type="caution">
    <text evidence="3">The sequence shown here is derived from an EMBL/GenBank/DDBJ whole genome shotgun (WGS) entry which is preliminary data.</text>
</comment>
<evidence type="ECO:0000313" key="4">
    <source>
        <dbReference type="Proteomes" id="UP001489004"/>
    </source>
</evidence>
<name>A0AAW1Q816_9CHLO</name>
<dbReference type="Pfam" id="PF00149">
    <property type="entry name" value="Metallophos"/>
    <property type="match status" value="1"/>
</dbReference>
<evidence type="ECO:0000313" key="3">
    <source>
        <dbReference type="EMBL" id="KAK9817102.1"/>
    </source>
</evidence>
<feature type="region of interest" description="Disordered" evidence="1">
    <location>
        <begin position="1"/>
        <end position="21"/>
    </location>
</feature>
<dbReference type="InterPro" id="IPR029052">
    <property type="entry name" value="Metallo-depent_PP-like"/>
</dbReference>
<dbReference type="SUPFAM" id="SSF56300">
    <property type="entry name" value="Metallo-dependent phosphatases"/>
    <property type="match status" value="1"/>
</dbReference>
<proteinExistence type="predicted"/>
<dbReference type="Gene3D" id="3.60.21.10">
    <property type="match status" value="1"/>
</dbReference>